<accession>A0AAP0K7G6</accession>
<reference evidence="2 3" key="1">
    <citation type="submission" date="2024-01" db="EMBL/GenBank/DDBJ databases">
        <title>Genome assemblies of Stephania.</title>
        <authorList>
            <person name="Yang L."/>
        </authorList>
    </citation>
    <scope>NUCLEOTIDE SEQUENCE [LARGE SCALE GENOMIC DNA]</scope>
    <source>
        <strain evidence="2">QJT</strain>
        <tissue evidence="2">Leaf</tissue>
    </source>
</reference>
<feature type="region of interest" description="Disordered" evidence="1">
    <location>
        <begin position="1"/>
        <end position="64"/>
    </location>
</feature>
<keyword evidence="3" id="KW-1185">Reference proteome</keyword>
<evidence type="ECO:0000313" key="3">
    <source>
        <dbReference type="Proteomes" id="UP001417504"/>
    </source>
</evidence>
<evidence type="ECO:0000256" key="1">
    <source>
        <dbReference type="SAM" id="MobiDB-lite"/>
    </source>
</evidence>
<organism evidence="2 3">
    <name type="scientific">Stephania japonica</name>
    <dbReference type="NCBI Taxonomy" id="461633"/>
    <lineage>
        <taxon>Eukaryota</taxon>
        <taxon>Viridiplantae</taxon>
        <taxon>Streptophyta</taxon>
        <taxon>Embryophyta</taxon>
        <taxon>Tracheophyta</taxon>
        <taxon>Spermatophyta</taxon>
        <taxon>Magnoliopsida</taxon>
        <taxon>Ranunculales</taxon>
        <taxon>Menispermaceae</taxon>
        <taxon>Menispermoideae</taxon>
        <taxon>Cissampelideae</taxon>
        <taxon>Stephania</taxon>
    </lineage>
</organism>
<name>A0AAP0K7G6_9MAGN</name>
<evidence type="ECO:0000313" key="2">
    <source>
        <dbReference type="EMBL" id="KAK9146040.1"/>
    </source>
</evidence>
<dbReference type="Proteomes" id="UP001417504">
    <property type="component" value="Unassembled WGS sequence"/>
</dbReference>
<dbReference type="AlphaFoldDB" id="A0AAP0K7G6"/>
<proteinExistence type="predicted"/>
<feature type="compositionally biased region" description="Basic and acidic residues" evidence="1">
    <location>
        <begin position="14"/>
        <end position="33"/>
    </location>
</feature>
<dbReference type="EMBL" id="JBBNAE010000002">
    <property type="protein sequence ID" value="KAK9146040.1"/>
    <property type="molecule type" value="Genomic_DNA"/>
</dbReference>
<sequence>MSNGHGGAVAADSDAGRRRDAETELKGVQRDDEVASSGGRCVDGSPRWRRSGGGEASASPINAPGAVPLVEEEWGGTFPSLWPTRAKRALGPVNSCVDWSTRAYLALDPGQLDR</sequence>
<comment type="caution">
    <text evidence="2">The sequence shown here is derived from an EMBL/GenBank/DDBJ whole genome shotgun (WGS) entry which is preliminary data.</text>
</comment>
<gene>
    <name evidence="2" type="ORF">Sjap_005943</name>
</gene>
<protein>
    <submittedName>
        <fullName evidence="2">Uncharacterized protein</fullName>
    </submittedName>
</protein>